<name>A0A5A9P909_9TELE</name>
<evidence type="ECO:0000256" key="1">
    <source>
        <dbReference type="SAM" id="MobiDB-lite"/>
    </source>
</evidence>
<feature type="compositionally biased region" description="Basic and acidic residues" evidence="1">
    <location>
        <begin position="377"/>
        <end position="391"/>
    </location>
</feature>
<feature type="compositionally biased region" description="Low complexity" evidence="1">
    <location>
        <begin position="413"/>
        <end position="428"/>
    </location>
</feature>
<feature type="compositionally biased region" description="Acidic residues" evidence="1">
    <location>
        <begin position="316"/>
        <end position="333"/>
    </location>
</feature>
<feature type="compositionally biased region" description="Low complexity" evidence="1">
    <location>
        <begin position="639"/>
        <end position="650"/>
    </location>
</feature>
<feature type="region of interest" description="Disordered" evidence="1">
    <location>
        <begin position="84"/>
        <end position="143"/>
    </location>
</feature>
<feature type="compositionally biased region" description="Acidic residues" evidence="1">
    <location>
        <begin position="114"/>
        <end position="136"/>
    </location>
</feature>
<comment type="caution">
    <text evidence="2">The sequence shown here is derived from an EMBL/GenBank/DDBJ whole genome shotgun (WGS) entry which is preliminary data.</text>
</comment>
<feature type="compositionally biased region" description="Basic and acidic residues" evidence="1">
    <location>
        <begin position="334"/>
        <end position="359"/>
    </location>
</feature>
<feature type="compositionally biased region" description="Low complexity" evidence="1">
    <location>
        <begin position="367"/>
        <end position="376"/>
    </location>
</feature>
<dbReference type="Proteomes" id="UP000324632">
    <property type="component" value="Chromosome 8"/>
</dbReference>
<feature type="compositionally biased region" description="Basic and acidic residues" evidence="1">
    <location>
        <begin position="301"/>
        <end position="315"/>
    </location>
</feature>
<evidence type="ECO:0000313" key="3">
    <source>
        <dbReference type="Proteomes" id="UP000324632"/>
    </source>
</evidence>
<reference evidence="2 3" key="1">
    <citation type="journal article" date="2019" name="Mol. Ecol. Resour.">
        <title>Chromosome-level genome assembly of Triplophysa tibetana, a fish adapted to the harsh high-altitude environment of the Tibetan Plateau.</title>
        <authorList>
            <person name="Yang X."/>
            <person name="Liu H."/>
            <person name="Ma Z."/>
            <person name="Zou Y."/>
            <person name="Zou M."/>
            <person name="Mao Y."/>
            <person name="Li X."/>
            <person name="Wang H."/>
            <person name="Chen T."/>
            <person name="Wang W."/>
            <person name="Yang R."/>
        </authorList>
    </citation>
    <scope>NUCLEOTIDE SEQUENCE [LARGE SCALE GENOMIC DNA]</scope>
    <source>
        <strain evidence="2">TTIB1903HZAU</strain>
        <tissue evidence="2">Muscle</tissue>
    </source>
</reference>
<keyword evidence="3" id="KW-1185">Reference proteome</keyword>
<proteinExistence type="predicted"/>
<dbReference type="AlphaFoldDB" id="A0A5A9P909"/>
<feature type="compositionally biased region" description="Basic and acidic residues" evidence="1">
    <location>
        <begin position="183"/>
        <end position="198"/>
    </location>
</feature>
<feature type="region of interest" description="Disordered" evidence="1">
    <location>
        <begin position="232"/>
        <end position="653"/>
    </location>
</feature>
<feature type="region of interest" description="Disordered" evidence="1">
    <location>
        <begin position="183"/>
        <end position="217"/>
    </location>
</feature>
<evidence type="ECO:0000313" key="2">
    <source>
        <dbReference type="EMBL" id="KAA0718252.1"/>
    </source>
</evidence>
<organism evidence="2 3">
    <name type="scientific">Triplophysa tibetana</name>
    <dbReference type="NCBI Taxonomy" id="1572043"/>
    <lineage>
        <taxon>Eukaryota</taxon>
        <taxon>Metazoa</taxon>
        <taxon>Chordata</taxon>
        <taxon>Craniata</taxon>
        <taxon>Vertebrata</taxon>
        <taxon>Euteleostomi</taxon>
        <taxon>Actinopterygii</taxon>
        <taxon>Neopterygii</taxon>
        <taxon>Teleostei</taxon>
        <taxon>Ostariophysi</taxon>
        <taxon>Cypriniformes</taxon>
        <taxon>Nemacheilidae</taxon>
        <taxon>Triplophysa</taxon>
    </lineage>
</organism>
<feature type="compositionally biased region" description="Basic and acidic residues" evidence="1">
    <location>
        <begin position="247"/>
        <end position="263"/>
    </location>
</feature>
<sequence>MACPSFMCPKISLKSVSMSFKPYAFRRGFGRQPLSMESGIDPGQDYYSYDQGYDPYPTYGSRRRLITPMYDEYGEAIVEDDGYYYSGPEGRGRGRGGRGRGRGRDKRVDFQDYPPEDEIEQAEPEIPAEEPAEAEPEESKASKRLKSVIKLSKLLVVRKKAEPYTSPWKKAKIFPMMFGKGKKDKDYAKLTSARRIDSQDSLTGGPSGSIDGTSSVRSRLGKVLKRINAAKKLARRKSLSSISRSSVSEKDESAESEREEKKSKVSISVSEPEASGSGTDAESRKKSSDEDESSERSSVAGDKDYLKVDLDHDDANESTVDSESEPEEPDESDAESKSKSETEKSGTDKEDSETEKGSESEEESSSEMESGSVKTSGTEKESRSGTEKSGTEEESSAEKSSATEKESEEEGTDASGSEPSSARSSMKSSRTEASKGSSERSSAGTTSSRSGSVSGSASGTSSASGSGASTMGSSARSSVRSSRTSASGEESSAEMGSASSKASGSEETSETELSESAVSDDAESDAVSVSGSERSSTSSRTAGGSRRSLKSIITRSSQDIIEEESEEEASEEEDEAAEESRESSGDMTDGSASRRSSVVSAAGSGGTPYATESSVTESSDEAFGGLSPITEVDEDAITSSSGSASESGSAGKKRIKLVLDREYDTTSTGEDSGPDVQRNRIPNVASHSNINGSVYLAQNGTIIRTRRPPYPNNLKMGSPVRLGKQFKKLDKLGVTHEEQLPLNGTGDNGPNVSITMALSSITDHNLNSKDCSVTGPNSIGPKSNIDKARLEQDRGCCEQESSVDSGGIKESVESPCEQTLTSDEEELWMGPWNNLHIPMTKL</sequence>
<feature type="compositionally biased region" description="Basic residues" evidence="1">
    <location>
        <begin position="93"/>
        <end position="105"/>
    </location>
</feature>
<dbReference type="EMBL" id="SOYY01000008">
    <property type="protein sequence ID" value="KAA0718252.1"/>
    <property type="molecule type" value="Genomic_DNA"/>
</dbReference>
<gene>
    <name evidence="2" type="ORF">E1301_Tti001154</name>
</gene>
<feature type="compositionally biased region" description="Low complexity" evidence="1">
    <location>
        <begin position="439"/>
        <end position="506"/>
    </location>
</feature>
<feature type="compositionally biased region" description="Low complexity" evidence="1">
    <location>
        <begin position="525"/>
        <end position="546"/>
    </location>
</feature>
<accession>A0A5A9P909</accession>
<feature type="compositionally biased region" description="Acidic residues" evidence="1">
    <location>
        <begin position="507"/>
        <end position="524"/>
    </location>
</feature>
<feature type="compositionally biased region" description="Polar residues" evidence="1">
    <location>
        <begin position="199"/>
        <end position="217"/>
    </location>
</feature>
<feature type="compositionally biased region" description="Low complexity" evidence="1">
    <location>
        <begin position="590"/>
        <end position="602"/>
    </location>
</feature>
<protein>
    <submittedName>
        <fullName evidence="2">Uncharacterized protein</fullName>
    </submittedName>
</protein>
<feature type="compositionally biased region" description="Acidic residues" evidence="1">
    <location>
        <begin position="560"/>
        <end position="577"/>
    </location>
</feature>